<evidence type="ECO:0000313" key="4">
    <source>
        <dbReference type="EMBL" id="CAB4569239.1"/>
    </source>
</evidence>
<dbReference type="AlphaFoldDB" id="A0A6J6E1T4"/>
<dbReference type="CDD" id="cd04181">
    <property type="entry name" value="NTP_transferase"/>
    <property type="match status" value="1"/>
</dbReference>
<dbReference type="Pfam" id="PF25087">
    <property type="entry name" value="GMPPB_C"/>
    <property type="match status" value="1"/>
</dbReference>
<name>A0A6J6E1T4_9ZZZZ</name>
<evidence type="ECO:0000259" key="2">
    <source>
        <dbReference type="Pfam" id="PF00483"/>
    </source>
</evidence>
<dbReference type="InterPro" id="IPR005835">
    <property type="entry name" value="NTP_transferase_dom"/>
</dbReference>
<dbReference type="Pfam" id="PF00483">
    <property type="entry name" value="NTP_transferase"/>
    <property type="match status" value="1"/>
</dbReference>
<feature type="domain" description="Mannose-1-phosphate guanyltransferase C-terminal" evidence="3">
    <location>
        <begin position="254"/>
        <end position="335"/>
    </location>
</feature>
<evidence type="ECO:0000256" key="1">
    <source>
        <dbReference type="ARBA" id="ARBA00007274"/>
    </source>
</evidence>
<feature type="domain" description="Nucleotidyl transferase" evidence="2">
    <location>
        <begin position="5"/>
        <end position="241"/>
    </location>
</feature>
<reference evidence="4" key="1">
    <citation type="submission" date="2020-05" db="EMBL/GenBank/DDBJ databases">
        <authorList>
            <person name="Chiriac C."/>
            <person name="Salcher M."/>
            <person name="Ghai R."/>
            <person name="Kavagutti S V."/>
        </authorList>
    </citation>
    <scope>NUCLEOTIDE SEQUENCE</scope>
</reference>
<sequence length="351" mass="36885">MRITKAILLVGGEGTRLRPLTLTTPKPMLPVAGYPITAHQIAKLADAGITEVMLATSYRAEVFDNWLANQDYLTIEIRVAVEQTPLGTGGAIRNAADQLGLEVGESVVVLNGDVLSGHNLKAQIDQYAASNAAGSLHLVSVPDPSAFGLVPTDASGRVTEFLEKPKTPAEIVTDQINAGCYILSFELVQRIAPGVPASVEREVFPAALADGVTMLGYLDNSYFLDLGTPFSYIQGSADLVQQIVPSPLIKSKSEAIIHPSAKIDPTAIIFGGSVISADAVIEAGAVVSGSIVFDSARVGAGAQLFDSILGAKSHLVEDLALTRVVISEHCQIEVEIPPGTRVWPDLALSAN</sequence>
<dbReference type="EMBL" id="CAEZTT010000009">
    <property type="protein sequence ID" value="CAB4569239.1"/>
    <property type="molecule type" value="Genomic_DNA"/>
</dbReference>
<dbReference type="InterPro" id="IPR050486">
    <property type="entry name" value="Mannose-1P_guanyltransferase"/>
</dbReference>
<dbReference type="Gene3D" id="2.160.10.10">
    <property type="entry name" value="Hexapeptide repeat proteins"/>
    <property type="match status" value="1"/>
</dbReference>
<comment type="similarity">
    <text evidence="1">Belongs to the transferase hexapeptide repeat family.</text>
</comment>
<dbReference type="SUPFAM" id="SSF53448">
    <property type="entry name" value="Nucleotide-diphospho-sugar transferases"/>
    <property type="match status" value="1"/>
</dbReference>
<dbReference type="InterPro" id="IPR029044">
    <property type="entry name" value="Nucleotide-diphossugar_trans"/>
</dbReference>
<dbReference type="PANTHER" id="PTHR22572">
    <property type="entry name" value="SUGAR-1-PHOSPHATE GUANYL TRANSFERASE"/>
    <property type="match status" value="1"/>
</dbReference>
<accession>A0A6J6E1T4</accession>
<dbReference type="InterPro" id="IPR056729">
    <property type="entry name" value="GMPPB_C"/>
</dbReference>
<organism evidence="4">
    <name type="scientific">freshwater metagenome</name>
    <dbReference type="NCBI Taxonomy" id="449393"/>
    <lineage>
        <taxon>unclassified sequences</taxon>
        <taxon>metagenomes</taxon>
        <taxon>ecological metagenomes</taxon>
    </lineage>
</organism>
<gene>
    <name evidence="4" type="ORF">UFOPK1726_00179</name>
</gene>
<protein>
    <submittedName>
        <fullName evidence="4">Unannotated protein</fullName>
    </submittedName>
</protein>
<evidence type="ECO:0000259" key="3">
    <source>
        <dbReference type="Pfam" id="PF25087"/>
    </source>
</evidence>
<dbReference type="Gene3D" id="3.90.550.10">
    <property type="entry name" value="Spore Coat Polysaccharide Biosynthesis Protein SpsA, Chain A"/>
    <property type="match status" value="1"/>
</dbReference>
<proteinExistence type="inferred from homology"/>